<proteinExistence type="predicted"/>
<organism evidence="3 4">
    <name type="scientific">Leishmania panamensis</name>
    <dbReference type="NCBI Taxonomy" id="5679"/>
    <lineage>
        <taxon>Eukaryota</taxon>
        <taxon>Discoba</taxon>
        <taxon>Euglenozoa</taxon>
        <taxon>Kinetoplastea</taxon>
        <taxon>Metakinetoplastina</taxon>
        <taxon>Trypanosomatida</taxon>
        <taxon>Trypanosomatidae</taxon>
        <taxon>Leishmaniinae</taxon>
        <taxon>Leishmania</taxon>
        <taxon>Leishmania guyanensis species complex</taxon>
    </lineage>
</organism>
<sequence length="391" mass="43426">MFSAKYYDNPFADSDDDICYAEIMSDGDGGGTAADARPRFPSISPAAVFNSAWRGSSETAKSGCLASMEIPLSTVHGSRRGSTQADNLEYEAYIELLCAELTTANADNNRLAAAQSKLESRVRKLSFEKENAERQMHQEKERNRVLADKVSALEEELKLMMVRASSAAHRHGAMSLETSSLHTSTSPERPFAAAPRMRRRDPNASQEQFIAPDTSFEQSRSLEQSPSAAWRAPSVDGSSSLRALEQIHHAQAVHATSRGGSYDRHGEPIMTTALPQRGRTGYEPRGEAPPPLGQQTRRSQRGAAAAYEITLAQQQARKEQAAAAQQLEAHLREHSQQRDELMKQLERLERTRTRTVADRKKKAAVERDLEEEEKVIGQIRLELRSRSALLR</sequence>
<dbReference type="EMBL" id="CP009399">
    <property type="protein sequence ID" value="AIO00395.1"/>
    <property type="molecule type" value="Genomic_DNA"/>
</dbReference>
<feature type="region of interest" description="Disordered" evidence="2">
    <location>
        <begin position="273"/>
        <end position="303"/>
    </location>
</feature>
<dbReference type="AlphaFoldDB" id="A0A088RYL7"/>
<feature type="region of interest" description="Disordered" evidence="2">
    <location>
        <begin position="170"/>
        <end position="234"/>
    </location>
</feature>
<keyword evidence="4" id="KW-1185">Reference proteome</keyword>
<evidence type="ECO:0000313" key="3">
    <source>
        <dbReference type="EMBL" id="AIO00395.1"/>
    </source>
</evidence>
<dbReference type="RefSeq" id="XP_010701195.1">
    <property type="nucleotide sequence ID" value="XM_010702893.1"/>
</dbReference>
<feature type="compositionally biased region" description="Low complexity" evidence="2">
    <location>
        <begin position="175"/>
        <end position="195"/>
    </location>
</feature>
<name>A0A088RYL7_LEIPA</name>
<dbReference type="eggNOG" id="ENOG502S8JI">
    <property type="taxonomic scope" value="Eukaryota"/>
</dbReference>
<evidence type="ECO:0000256" key="2">
    <source>
        <dbReference type="SAM" id="MobiDB-lite"/>
    </source>
</evidence>
<dbReference type="VEuPathDB" id="TriTrypDB:LPAL13_300021200"/>
<feature type="coiled-coil region" evidence="1">
    <location>
        <begin position="115"/>
        <end position="156"/>
    </location>
</feature>
<feature type="compositionally biased region" description="Polar residues" evidence="2">
    <location>
        <begin position="215"/>
        <end position="227"/>
    </location>
</feature>
<gene>
    <name evidence="3" type="ORF">LPMP_301700</name>
</gene>
<evidence type="ECO:0000313" key="4">
    <source>
        <dbReference type="Proteomes" id="UP000063063"/>
    </source>
</evidence>
<dbReference type="KEGG" id="lpan:LPMP_301700"/>
<protein>
    <submittedName>
        <fullName evidence="3">Uncharacterized protein</fullName>
    </submittedName>
</protein>
<evidence type="ECO:0000256" key="1">
    <source>
        <dbReference type="SAM" id="Coils"/>
    </source>
</evidence>
<dbReference type="Proteomes" id="UP000063063">
    <property type="component" value="Chromosome 30"/>
</dbReference>
<reference evidence="3 4" key="1">
    <citation type="journal article" date="2015" name="Sci. Rep.">
        <title>The genome of Leishmania panamensis: insights into genomics of the L. (Viannia) subgenus.</title>
        <authorList>
            <person name="Llanes A."/>
            <person name="Restrepo C.M."/>
            <person name="Vecchio G.D."/>
            <person name="Anguizola F.J."/>
            <person name="Lleonart R."/>
        </authorList>
    </citation>
    <scope>NUCLEOTIDE SEQUENCE [LARGE SCALE GENOMIC DNA]</scope>
    <source>
        <strain evidence="3 4">MHOM/PA/94/PSC-1</strain>
    </source>
</reference>
<accession>A0A088RYL7</accession>
<feature type="coiled-coil region" evidence="1">
    <location>
        <begin position="304"/>
        <end position="382"/>
    </location>
</feature>
<dbReference type="VEuPathDB" id="TriTrypDB:LPMP_301700"/>
<dbReference type="OrthoDB" id="273478at2759"/>
<dbReference type="GeneID" id="22577223"/>
<keyword evidence="1" id="KW-0175">Coiled coil</keyword>